<comment type="similarity">
    <text evidence="2">Belongs to the eukaryotic ATPase subunit F6 family.</text>
</comment>
<evidence type="ECO:0000313" key="10">
    <source>
        <dbReference type="EMBL" id="OTF71850.1"/>
    </source>
</evidence>
<name>A0A1Y3ATP9_EURMA</name>
<evidence type="ECO:0000256" key="7">
    <source>
        <dbReference type="ARBA" id="ARBA00023065"/>
    </source>
</evidence>
<keyword evidence="8" id="KW-0496">Mitochondrion</keyword>
<evidence type="ECO:0000256" key="4">
    <source>
        <dbReference type="ARBA" id="ARBA00022547"/>
    </source>
</evidence>
<dbReference type="InterPro" id="IPR036204">
    <property type="entry name" value="ATP_synth_f6_sf_mt"/>
</dbReference>
<keyword evidence="5" id="KW-0375">Hydrogen ion transport</keyword>
<dbReference type="SUPFAM" id="SSF111357">
    <property type="entry name" value="Mitochondrial ATP synthase coupling factor 6"/>
    <property type="match status" value="1"/>
</dbReference>
<dbReference type="GO" id="GO:0015986">
    <property type="term" value="P:proton motive force-driven ATP synthesis"/>
    <property type="evidence" value="ECO:0007669"/>
    <property type="project" value="InterPro"/>
</dbReference>
<dbReference type="OrthoDB" id="8902296at2759"/>
<sequence>MFSLRRLQITFSPNIVCRSLASASQATDPIQKLFVDKIKEYNNKSKSAPSGLVDSSPEVVKKLQEDMERVANAYGIKDEANIDNLGLKFEETTKIDPINMK</sequence>
<dbReference type="Proteomes" id="UP000194236">
    <property type="component" value="Unassembled WGS sequence"/>
</dbReference>
<dbReference type="AlphaFoldDB" id="A0A1Y3ATP9"/>
<dbReference type="GO" id="GO:0005743">
    <property type="term" value="C:mitochondrial inner membrane"/>
    <property type="evidence" value="ECO:0007669"/>
    <property type="project" value="UniProtKB-SubCell"/>
</dbReference>
<keyword evidence="7" id="KW-0406">Ion transport</keyword>
<organism evidence="10 11">
    <name type="scientific">Euroglyphus maynei</name>
    <name type="common">Mayne's house dust mite</name>
    <dbReference type="NCBI Taxonomy" id="6958"/>
    <lineage>
        <taxon>Eukaryota</taxon>
        <taxon>Metazoa</taxon>
        <taxon>Ecdysozoa</taxon>
        <taxon>Arthropoda</taxon>
        <taxon>Chelicerata</taxon>
        <taxon>Arachnida</taxon>
        <taxon>Acari</taxon>
        <taxon>Acariformes</taxon>
        <taxon>Sarcoptiformes</taxon>
        <taxon>Astigmata</taxon>
        <taxon>Psoroptidia</taxon>
        <taxon>Analgoidea</taxon>
        <taxon>Pyroglyphidae</taxon>
        <taxon>Pyroglyphinae</taxon>
        <taxon>Euroglyphus</taxon>
    </lineage>
</organism>
<comment type="subcellular location">
    <subcellularLocation>
        <location evidence="1">Mitochondrion inner membrane</location>
    </subcellularLocation>
</comment>
<reference evidence="10 11" key="1">
    <citation type="submission" date="2017-03" db="EMBL/GenBank/DDBJ databases">
        <title>Genome Survey of Euroglyphus maynei.</title>
        <authorList>
            <person name="Arlian L.G."/>
            <person name="Morgan M.S."/>
            <person name="Rider S.D."/>
        </authorList>
    </citation>
    <scope>NUCLEOTIDE SEQUENCE [LARGE SCALE GENOMIC DNA]</scope>
    <source>
        <strain evidence="10">Arlian Lab</strain>
        <tissue evidence="10">Whole body</tissue>
    </source>
</reference>
<comment type="caution">
    <text evidence="10">The sequence shown here is derived from an EMBL/GenBank/DDBJ whole genome shotgun (WGS) entry which is preliminary data.</text>
</comment>
<dbReference type="Pfam" id="PF05511">
    <property type="entry name" value="ATP-synt_F6"/>
    <property type="match status" value="1"/>
</dbReference>
<dbReference type="Gene3D" id="6.10.280.200">
    <property type="match status" value="1"/>
</dbReference>
<dbReference type="PANTHER" id="PTHR12441:SF10">
    <property type="entry name" value="ATP SYNTHASE-COUPLING FACTOR 6, MITOCHONDRIAL"/>
    <property type="match status" value="1"/>
</dbReference>
<evidence type="ECO:0000256" key="9">
    <source>
        <dbReference type="ARBA" id="ARBA00023136"/>
    </source>
</evidence>
<gene>
    <name evidence="10" type="ORF">BLA29_009161</name>
</gene>
<evidence type="ECO:0000256" key="3">
    <source>
        <dbReference type="ARBA" id="ARBA00022448"/>
    </source>
</evidence>
<evidence type="ECO:0000256" key="1">
    <source>
        <dbReference type="ARBA" id="ARBA00004273"/>
    </source>
</evidence>
<protein>
    <submittedName>
        <fullName evidence="10">ATP synthase-coupling factor 6, mitochondrial-like protein</fullName>
    </submittedName>
</protein>
<evidence type="ECO:0000256" key="6">
    <source>
        <dbReference type="ARBA" id="ARBA00022792"/>
    </source>
</evidence>
<keyword evidence="3" id="KW-0813">Transport</keyword>
<evidence type="ECO:0000313" key="11">
    <source>
        <dbReference type="Proteomes" id="UP000194236"/>
    </source>
</evidence>
<evidence type="ECO:0000256" key="5">
    <source>
        <dbReference type="ARBA" id="ARBA00022781"/>
    </source>
</evidence>
<keyword evidence="6" id="KW-0999">Mitochondrion inner membrane</keyword>
<keyword evidence="11" id="KW-1185">Reference proteome</keyword>
<dbReference type="GO" id="GO:0015078">
    <property type="term" value="F:proton transmembrane transporter activity"/>
    <property type="evidence" value="ECO:0007669"/>
    <property type="project" value="InterPro"/>
</dbReference>
<dbReference type="PANTHER" id="PTHR12441">
    <property type="entry name" value="ATP SYNTHASE COUPLING FACTOR 6, MITOCHONDRIAL"/>
    <property type="match status" value="1"/>
</dbReference>
<evidence type="ECO:0000256" key="2">
    <source>
        <dbReference type="ARBA" id="ARBA00007346"/>
    </source>
</evidence>
<dbReference type="GO" id="GO:0045259">
    <property type="term" value="C:proton-transporting ATP synthase complex"/>
    <property type="evidence" value="ECO:0007669"/>
    <property type="project" value="UniProtKB-KW"/>
</dbReference>
<proteinExistence type="inferred from homology"/>
<dbReference type="EMBL" id="MUJZ01058986">
    <property type="protein sequence ID" value="OTF71850.1"/>
    <property type="molecule type" value="Genomic_DNA"/>
</dbReference>
<keyword evidence="4" id="KW-0138">CF(0)</keyword>
<dbReference type="InterPro" id="IPR008387">
    <property type="entry name" value="ATP_synth_f6_mt"/>
</dbReference>
<accession>A0A1Y3ATP9</accession>
<evidence type="ECO:0000256" key="8">
    <source>
        <dbReference type="ARBA" id="ARBA00023128"/>
    </source>
</evidence>
<keyword evidence="9" id="KW-0472">Membrane</keyword>